<protein>
    <recommendedName>
        <fullName evidence="3">RiboL-PSP-HEPN domain-containing protein</fullName>
    </recommendedName>
</protein>
<dbReference type="Proteomes" id="UP000245430">
    <property type="component" value="Unassembled WGS sequence"/>
</dbReference>
<evidence type="ECO:0000313" key="1">
    <source>
        <dbReference type="EMBL" id="PWK18251.1"/>
    </source>
</evidence>
<dbReference type="OrthoDB" id="1428120at2"/>
<organism evidence="1 2">
    <name type="scientific">Xanthomarina spongicola</name>
    <dbReference type="NCBI Taxonomy" id="570520"/>
    <lineage>
        <taxon>Bacteria</taxon>
        <taxon>Pseudomonadati</taxon>
        <taxon>Bacteroidota</taxon>
        <taxon>Flavobacteriia</taxon>
        <taxon>Flavobacteriales</taxon>
        <taxon>Flavobacteriaceae</taxon>
        <taxon>Xanthomarina</taxon>
    </lineage>
</organism>
<dbReference type="AlphaFoldDB" id="A0A316DJE9"/>
<sequence length="186" mass="21889">MEYIEKLKKYLTNIEGHLIHEHSEDNNSENVLFATAMQLSYSNEIGNKIASVILFHQTTIALMKKLIIRCNFLTQLLIFPNQLNFKKMKDDESYSAVFRTLENHISFLKKGKLISKIRDLNSLRTEIAHKMHNTDVDVYLNENTNNLQKRFDEIWSIYIESTRDLNKKINEAAKRDEVLKLIKNDE</sequence>
<dbReference type="EMBL" id="QGGP01000005">
    <property type="protein sequence ID" value="PWK18251.1"/>
    <property type="molecule type" value="Genomic_DNA"/>
</dbReference>
<proteinExistence type="predicted"/>
<evidence type="ECO:0008006" key="3">
    <source>
        <dbReference type="Google" id="ProtNLM"/>
    </source>
</evidence>
<reference evidence="1 2" key="1">
    <citation type="submission" date="2018-05" db="EMBL/GenBank/DDBJ databases">
        <title>Genomic Encyclopedia of Archaeal and Bacterial Type Strains, Phase II (KMG-II): from individual species to whole genera.</title>
        <authorList>
            <person name="Goeker M."/>
        </authorList>
    </citation>
    <scope>NUCLEOTIDE SEQUENCE [LARGE SCALE GENOMIC DNA]</scope>
    <source>
        <strain evidence="1 2">DSM 22637</strain>
    </source>
</reference>
<dbReference type="RefSeq" id="WP_109682660.1">
    <property type="nucleotide sequence ID" value="NZ_QGGP01000005.1"/>
</dbReference>
<accession>A0A316DJE9</accession>
<evidence type="ECO:0000313" key="2">
    <source>
        <dbReference type="Proteomes" id="UP000245430"/>
    </source>
</evidence>
<comment type="caution">
    <text evidence="1">The sequence shown here is derived from an EMBL/GenBank/DDBJ whole genome shotgun (WGS) entry which is preliminary data.</text>
</comment>
<gene>
    <name evidence="1" type="ORF">LX78_02162</name>
</gene>
<keyword evidence="2" id="KW-1185">Reference proteome</keyword>
<name>A0A316DJE9_9FLAO</name>